<keyword evidence="3" id="KW-1185">Reference proteome</keyword>
<gene>
    <name evidence="2" type="ORF">D5R93_10865</name>
</gene>
<dbReference type="Gene3D" id="3.40.190.10">
    <property type="entry name" value="Periplasmic binding protein-like II"/>
    <property type="match status" value="1"/>
</dbReference>
<evidence type="ECO:0000313" key="2">
    <source>
        <dbReference type="EMBL" id="AYD90376.1"/>
    </source>
</evidence>
<feature type="domain" description="Solute-binding protein family 5" evidence="1">
    <location>
        <begin position="80"/>
        <end position="439"/>
    </location>
</feature>
<dbReference type="RefSeq" id="WP_120205201.1">
    <property type="nucleotide sequence ID" value="NZ_CP032514.1"/>
</dbReference>
<dbReference type="InterPro" id="IPR039424">
    <property type="entry name" value="SBP_5"/>
</dbReference>
<evidence type="ECO:0000259" key="1">
    <source>
        <dbReference type="Pfam" id="PF00496"/>
    </source>
</evidence>
<dbReference type="PANTHER" id="PTHR30290">
    <property type="entry name" value="PERIPLASMIC BINDING COMPONENT OF ABC TRANSPORTER"/>
    <property type="match status" value="1"/>
</dbReference>
<dbReference type="PANTHER" id="PTHR30290:SF65">
    <property type="entry name" value="MONOACYL PHOSPHATIDYLINOSITOL TETRAMANNOSIDE-BINDING PROTEIN LPQW-RELATED"/>
    <property type="match status" value="1"/>
</dbReference>
<reference evidence="2 3" key="1">
    <citation type="submission" date="2018-09" db="EMBL/GenBank/DDBJ databases">
        <authorList>
            <person name="Li J."/>
        </authorList>
    </citation>
    <scope>NUCLEOTIDE SEQUENCE [LARGE SCALE GENOMIC DNA]</scope>
    <source>
        <strain evidence="2 3">2129</strain>
    </source>
</reference>
<sequence length="520" mass="54414">MNTSAPVPTRRQAIAVLGIGAGAVLVAGCGGGPPEATDGRVRLAMFNTPRASMSPFSDDAFMLTKWSCAETLVNLDAEGKLVEALASSWERTNGTTWRFTVREGVTFHDGSALTAEQAAACIDFAASHPEAPRILDDVELSVTAEGSEVVVTTAEPDPLLPQRLSSPSMVILAEGAYPDASDGVIDPIGYGTGPFRLTEVNGTATATLERYEDYWGEAATASGIDVSFVPDGTARGSALRTGEADVVEAVPFSQVANLDESLLHEIVTPRTLTLYLNTAEGVFTDKGLRAAVRDAIEPTELTATVYEGYADVAPGLFGPALTWAEELRSWGTTSFTGAKGAGAAGRVPGAAKASKVPEGTTITIGTYSDRPELEEVLVVVTEQLEKAGFTVKNDVREYEQIESDALAGAFDAFLLSRGTVLDSGDPVAYMESDFSSDGSFSLCFLKDTKVDAALDKAAALEAGQERRKAIIAAEEAILATGAAVPLVNERLLQGEAAGLTGAERDPYTRALITASTAVGQ</sequence>
<dbReference type="Proteomes" id="UP000273001">
    <property type="component" value="Chromosome"/>
</dbReference>
<dbReference type="SUPFAM" id="SSF53850">
    <property type="entry name" value="Periplasmic binding protein-like II"/>
    <property type="match status" value="1"/>
</dbReference>
<evidence type="ECO:0000313" key="3">
    <source>
        <dbReference type="Proteomes" id="UP000273001"/>
    </source>
</evidence>
<dbReference type="PIRSF" id="PIRSF002741">
    <property type="entry name" value="MppA"/>
    <property type="match status" value="1"/>
</dbReference>
<name>A0ABM6Z5H8_9ACTO</name>
<dbReference type="PROSITE" id="PS51318">
    <property type="entry name" value="TAT"/>
    <property type="match status" value="1"/>
</dbReference>
<dbReference type="Gene3D" id="3.10.105.10">
    <property type="entry name" value="Dipeptide-binding Protein, Domain 3"/>
    <property type="match status" value="1"/>
</dbReference>
<dbReference type="InterPro" id="IPR006311">
    <property type="entry name" value="TAT_signal"/>
</dbReference>
<accession>A0ABM6Z5H8</accession>
<dbReference type="InterPro" id="IPR030678">
    <property type="entry name" value="Peptide/Ni-bd"/>
</dbReference>
<dbReference type="Pfam" id="PF00496">
    <property type="entry name" value="SBP_bac_5"/>
    <property type="match status" value="1"/>
</dbReference>
<dbReference type="InterPro" id="IPR000914">
    <property type="entry name" value="SBP_5_dom"/>
</dbReference>
<proteinExistence type="predicted"/>
<protein>
    <submittedName>
        <fullName evidence="2">ABC transporter substrate-binding protein</fullName>
    </submittedName>
</protein>
<organism evidence="2 3">
    <name type="scientific">Actinomyces lilanjuaniae</name>
    <dbReference type="NCBI Taxonomy" id="2321394"/>
    <lineage>
        <taxon>Bacteria</taxon>
        <taxon>Bacillati</taxon>
        <taxon>Actinomycetota</taxon>
        <taxon>Actinomycetes</taxon>
        <taxon>Actinomycetales</taxon>
        <taxon>Actinomycetaceae</taxon>
        <taxon>Actinomyces</taxon>
    </lineage>
</organism>
<dbReference type="EMBL" id="CP032514">
    <property type="protein sequence ID" value="AYD90376.1"/>
    <property type="molecule type" value="Genomic_DNA"/>
</dbReference>